<name>A0ABS8TJ59_DATST</name>
<sequence length="271" mass="30397">MNREVLAAKKWLKKAERRLRKAQSQAGEAKRYIQLLVGGIGSVTSVDVVMVLSAYGSSKDWNCSFMMKSQSTVEIKLSTCLVRGPVLWAYGARKVKLFSAKGFLDSLCRGRRYGLGLFELDTEMLWPILHSSYRIKAGTAPVSDAIFTKYSDFTANCTSIQYDLKATHNTISEAESAIPEISRKHGMIAMVSLHGQPLRRWNTGNASRQVVFPPVRESTMRYSAVGFSKLVDLEHGALCDFLHWDSPTLLIYLIISVCLLYRRMDDMPGTL</sequence>
<organism evidence="1 2">
    <name type="scientific">Datura stramonium</name>
    <name type="common">Jimsonweed</name>
    <name type="synonym">Common thornapple</name>
    <dbReference type="NCBI Taxonomy" id="4076"/>
    <lineage>
        <taxon>Eukaryota</taxon>
        <taxon>Viridiplantae</taxon>
        <taxon>Streptophyta</taxon>
        <taxon>Embryophyta</taxon>
        <taxon>Tracheophyta</taxon>
        <taxon>Spermatophyta</taxon>
        <taxon>Magnoliopsida</taxon>
        <taxon>eudicotyledons</taxon>
        <taxon>Gunneridae</taxon>
        <taxon>Pentapetalae</taxon>
        <taxon>asterids</taxon>
        <taxon>lamiids</taxon>
        <taxon>Solanales</taxon>
        <taxon>Solanaceae</taxon>
        <taxon>Solanoideae</taxon>
        <taxon>Datureae</taxon>
        <taxon>Datura</taxon>
    </lineage>
</organism>
<evidence type="ECO:0000313" key="1">
    <source>
        <dbReference type="EMBL" id="MCD7471006.1"/>
    </source>
</evidence>
<protein>
    <submittedName>
        <fullName evidence="1">Uncharacterized protein</fullName>
    </submittedName>
</protein>
<accession>A0ABS8TJ59</accession>
<evidence type="ECO:0000313" key="2">
    <source>
        <dbReference type="Proteomes" id="UP000823775"/>
    </source>
</evidence>
<dbReference type="EMBL" id="JACEIK010001639">
    <property type="protein sequence ID" value="MCD7471006.1"/>
    <property type="molecule type" value="Genomic_DNA"/>
</dbReference>
<gene>
    <name evidence="1" type="ORF">HAX54_011269</name>
</gene>
<proteinExistence type="predicted"/>
<comment type="caution">
    <text evidence="1">The sequence shown here is derived from an EMBL/GenBank/DDBJ whole genome shotgun (WGS) entry which is preliminary data.</text>
</comment>
<reference evidence="1 2" key="1">
    <citation type="journal article" date="2021" name="BMC Genomics">
        <title>Datura genome reveals duplications of psychoactive alkaloid biosynthetic genes and high mutation rate following tissue culture.</title>
        <authorList>
            <person name="Rajewski A."/>
            <person name="Carter-House D."/>
            <person name="Stajich J."/>
            <person name="Litt A."/>
        </authorList>
    </citation>
    <scope>NUCLEOTIDE SEQUENCE [LARGE SCALE GENOMIC DNA]</scope>
    <source>
        <strain evidence="1">AR-01</strain>
    </source>
</reference>
<keyword evidence="2" id="KW-1185">Reference proteome</keyword>
<dbReference type="Proteomes" id="UP000823775">
    <property type="component" value="Unassembled WGS sequence"/>
</dbReference>